<dbReference type="PROSITE" id="PS51725">
    <property type="entry name" value="ABM"/>
    <property type="match status" value="1"/>
</dbReference>
<dbReference type="Pfam" id="PF03992">
    <property type="entry name" value="ABM"/>
    <property type="match status" value="1"/>
</dbReference>
<accession>A0A1I7HGS7</accession>
<dbReference type="EMBL" id="FPBK01000009">
    <property type="protein sequence ID" value="SFU59954.1"/>
    <property type="molecule type" value="Genomic_DNA"/>
</dbReference>
<name>A0A1I7HGS7_9FLAO</name>
<dbReference type="AlphaFoldDB" id="A0A1I7HGS7"/>
<dbReference type="STRING" id="1224947.SAMN05216480_10958"/>
<protein>
    <submittedName>
        <fullName evidence="3">Quinol monooxygenase YgiN</fullName>
    </submittedName>
</protein>
<dbReference type="Proteomes" id="UP000199138">
    <property type="component" value="Unassembled WGS sequence"/>
</dbReference>
<dbReference type="Gene3D" id="3.30.70.100">
    <property type="match status" value="1"/>
</dbReference>
<dbReference type="InterPro" id="IPR011008">
    <property type="entry name" value="Dimeric_a/b-barrel"/>
</dbReference>
<evidence type="ECO:0000256" key="1">
    <source>
        <dbReference type="SAM" id="SignalP"/>
    </source>
</evidence>
<dbReference type="SUPFAM" id="SSF54909">
    <property type="entry name" value="Dimeric alpha+beta barrel"/>
    <property type="match status" value="1"/>
</dbReference>
<reference evidence="3 4" key="1">
    <citation type="submission" date="2016-10" db="EMBL/GenBank/DDBJ databases">
        <authorList>
            <person name="de Groot N.N."/>
        </authorList>
    </citation>
    <scope>NUCLEOTIDE SEQUENCE [LARGE SCALE GENOMIC DNA]</scope>
    <source>
        <strain evidence="3 4">CGMCC 1.12333</strain>
    </source>
</reference>
<sequence>MKSLKIILIATLMLYNINAMAQKKIEGTLAAITEITPKEGYEKDILNAVKTIQAEASKEPGCLLFSLSTKKDAHNTVVLFEIFKDEAALVSHKEQQHTKDFGKQLQGKCQDNKVTFLNTVSTLHK</sequence>
<evidence type="ECO:0000313" key="3">
    <source>
        <dbReference type="EMBL" id="SFU59954.1"/>
    </source>
</evidence>
<dbReference type="InterPro" id="IPR007138">
    <property type="entry name" value="ABM_dom"/>
</dbReference>
<dbReference type="PANTHER" id="PTHR33336:SF15">
    <property type="entry name" value="ABM DOMAIN-CONTAINING PROTEIN"/>
    <property type="match status" value="1"/>
</dbReference>
<dbReference type="InterPro" id="IPR050744">
    <property type="entry name" value="AI-2_Isomerase_LsrG"/>
</dbReference>
<proteinExistence type="predicted"/>
<dbReference type="OrthoDB" id="964493at2"/>
<keyword evidence="3" id="KW-0560">Oxidoreductase</keyword>
<organism evidence="3 4">
    <name type="scientific">Pustulibacterium marinum</name>
    <dbReference type="NCBI Taxonomy" id="1224947"/>
    <lineage>
        <taxon>Bacteria</taxon>
        <taxon>Pseudomonadati</taxon>
        <taxon>Bacteroidota</taxon>
        <taxon>Flavobacteriia</taxon>
        <taxon>Flavobacteriales</taxon>
        <taxon>Flavobacteriaceae</taxon>
        <taxon>Pustulibacterium</taxon>
    </lineage>
</organism>
<feature type="signal peptide" evidence="1">
    <location>
        <begin position="1"/>
        <end position="21"/>
    </location>
</feature>
<gene>
    <name evidence="3" type="ORF">SAMN05216480_10958</name>
</gene>
<evidence type="ECO:0000313" key="4">
    <source>
        <dbReference type="Proteomes" id="UP000199138"/>
    </source>
</evidence>
<dbReference type="GO" id="GO:0004497">
    <property type="term" value="F:monooxygenase activity"/>
    <property type="evidence" value="ECO:0007669"/>
    <property type="project" value="UniProtKB-KW"/>
</dbReference>
<dbReference type="PANTHER" id="PTHR33336">
    <property type="entry name" value="QUINOL MONOOXYGENASE YGIN-RELATED"/>
    <property type="match status" value="1"/>
</dbReference>
<keyword evidence="4" id="KW-1185">Reference proteome</keyword>
<keyword evidence="1" id="KW-0732">Signal</keyword>
<feature type="domain" description="ABM" evidence="2">
    <location>
        <begin position="29"/>
        <end position="117"/>
    </location>
</feature>
<keyword evidence="3" id="KW-0503">Monooxygenase</keyword>
<evidence type="ECO:0000259" key="2">
    <source>
        <dbReference type="PROSITE" id="PS51725"/>
    </source>
</evidence>
<feature type="chain" id="PRO_5011785864" evidence="1">
    <location>
        <begin position="22"/>
        <end position="125"/>
    </location>
</feature>